<dbReference type="GO" id="GO:0019985">
    <property type="term" value="P:translesion synthesis"/>
    <property type="evidence" value="ECO:0007669"/>
    <property type="project" value="TreeGrafter"/>
</dbReference>
<dbReference type="GO" id="GO:0030337">
    <property type="term" value="F:DNA polymerase processivity factor activity"/>
    <property type="evidence" value="ECO:0007669"/>
    <property type="project" value="InterPro"/>
</dbReference>
<dbReference type="PANTHER" id="PTHR11352">
    <property type="entry name" value="PROLIFERATING CELL NUCLEAR ANTIGEN"/>
    <property type="match status" value="1"/>
</dbReference>
<dbReference type="GO" id="GO:0043626">
    <property type="term" value="C:PCNA complex"/>
    <property type="evidence" value="ECO:0007669"/>
    <property type="project" value="TreeGrafter"/>
</dbReference>
<dbReference type="EMBL" id="CANHGI010000001">
    <property type="protein sequence ID" value="CAI5437880.1"/>
    <property type="molecule type" value="Genomic_DNA"/>
</dbReference>
<evidence type="ECO:0000313" key="3">
    <source>
        <dbReference type="EMBL" id="CAI5437880.1"/>
    </source>
</evidence>
<dbReference type="AlphaFoldDB" id="A0A9P1I4H8"/>
<dbReference type="Pfam" id="PF00705">
    <property type="entry name" value="PCNA_N"/>
    <property type="match status" value="1"/>
</dbReference>
<evidence type="ECO:0000313" key="4">
    <source>
        <dbReference type="Proteomes" id="UP001152747"/>
    </source>
</evidence>
<dbReference type="PROSITE" id="PS01251">
    <property type="entry name" value="PCNA_1"/>
    <property type="match status" value="1"/>
</dbReference>
<keyword evidence="1" id="KW-0238">DNA-binding</keyword>
<dbReference type="Proteomes" id="UP001152747">
    <property type="component" value="Unassembled WGS sequence"/>
</dbReference>
<dbReference type="SUPFAM" id="SSF55979">
    <property type="entry name" value="DNA clamp"/>
    <property type="match status" value="1"/>
</dbReference>
<evidence type="ECO:0000259" key="2">
    <source>
        <dbReference type="Pfam" id="PF00705"/>
    </source>
</evidence>
<dbReference type="GO" id="GO:0006275">
    <property type="term" value="P:regulation of DNA replication"/>
    <property type="evidence" value="ECO:0007669"/>
    <property type="project" value="InterPro"/>
</dbReference>
<evidence type="ECO:0000256" key="1">
    <source>
        <dbReference type="ARBA" id="ARBA00023125"/>
    </source>
</evidence>
<dbReference type="GO" id="GO:0003677">
    <property type="term" value="F:DNA binding"/>
    <property type="evidence" value="ECO:0007669"/>
    <property type="project" value="UniProtKB-KW"/>
</dbReference>
<dbReference type="InterPro" id="IPR022648">
    <property type="entry name" value="Pr_cel_nuc_antig_N"/>
</dbReference>
<dbReference type="GO" id="GO:0006272">
    <property type="term" value="P:leading strand elongation"/>
    <property type="evidence" value="ECO:0007669"/>
    <property type="project" value="TreeGrafter"/>
</dbReference>
<organism evidence="3 4">
    <name type="scientific">Caenorhabditis angaria</name>
    <dbReference type="NCBI Taxonomy" id="860376"/>
    <lineage>
        <taxon>Eukaryota</taxon>
        <taxon>Metazoa</taxon>
        <taxon>Ecdysozoa</taxon>
        <taxon>Nematoda</taxon>
        <taxon>Chromadorea</taxon>
        <taxon>Rhabditida</taxon>
        <taxon>Rhabditina</taxon>
        <taxon>Rhabditomorpha</taxon>
        <taxon>Rhabditoidea</taxon>
        <taxon>Rhabditidae</taxon>
        <taxon>Peloderinae</taxon>
        <taxon>Caenorhabditis</taxon>
    </lineage>
</organism>
<accession>A0A9P1I4H8</accession>
<gene>
    <name evidence="3" type="ORF">CAMP_LOCUS517</name>
</gene>
<dbReference type="PANTHER" id="PTHR11352:SF0">
    <property type="entry name" value="PROLIFERATING CELL NUCLEAR ANTIGEN"/>
    <property type="match status" value="1"/>
</dbReference>
<protein>
    <recommendedName>
        <fullName evidence="2">Proliferating cell nuclear antigen PCNA N-terminal domain-containing protein</fullName>
    </recommendedName>
</protein>
<dbReference type="InterPro" id="IPR022659">
    <property type="entry name" value="Pr_cel_nuc_antig_CS"/>
</dbReference>
<dbReference type="OrthoDB" id="534348at2759"/>
<dbReference type="InterPro" id="IPR046938">
    <property type="entry name" value="DNA_clamp_sf"/>
</dbReference>
<comment type="caution">
    <text evidence="3">The sequence shown here is derived from an EMBL/GenBank/DDBJ whole genome shotgun (WGS) entry which is preliminary data.</text>
</comment>
<dbReference type="InterPro" id="IPR000730">
    <property type="entry name" value="Pr_cel_nuc_antig"/>
</dbReference>
<dbReference type="Gene3D" id="3.10.150.10">
    <property type="entry name" value="DNA Polymerase III, subunit A, domain 2"/>
    <property type="match status" value="1"/>
</dbReference>
<sequence>MLEGKLANAGLIKKIIESIKELVDEATFDCSRTAISLQAMDSSHVAMVSLKLKASLFETYRCDRNINLGLSLANMSKALKCANNDDKCIFKYTEKDGDAIVFTFANQKQDKTQDVTVKMMDIDSEHLDVPDQEYSVVCEMPAA</sequence>
<proteinExistence type="predicted"/>
<feature type="domain" description="Proliferating cell nuclear antigen PCNA N-terminal" evidence="2">
    <location>
        <begin position="1"/>
        <end position="125"/>
    </location>
</feature>
<keyword evidence="4" id="KW-1185">Reference proteome</keyword>
<reference evidence="3" key="1">
    <citation type="submission" date="2022-11" db="EMBL/GenBank/DDBJ databases">
        <authorList>
            <person name="Kikuchi T."/>
        </authorList>
    </citation>
    <scope>NUCLEOTIDE SEQUENCE</scope>
    <source>
        <strain evidence="3">PS1010</strain>
    </source>
</reference>
<dbReference type="GO" id="GO:0006298">
    <property type="term" value="P:mismatch repair"/>
    <property type="evidence" value="ECO:0007669"/>
    <property type="project" value="TreeGrafter"/>
</dbReference>
<dbReference type="CDD" id="cd00577">
    <property type="entry name" value="PCNA"/>
    <property type="match status" value="1"/>
</dbReference>
<name>A0A9P1I4H8_9PELO</name>
<dbReference type="NCBIfam" id="TIGR00590">
    <property type="entry name" value="pcna"/>
    <property type="match status" value="1"/>
</dbReference>
<dbReference type="PRINTS" id="PR00339">
    <property type="entry name" value="PCNACYCLIN"/>
</dbReference>